<protein>
    <recommendedName>
        <fullName evidence="4">Glycosyl transferase family 1 domain-containing protein</fullName>
    </recommendedName>
</protein>
<dbReference type="RefSeq" id="WP_188386619.1">
    <property type="nucleotide sequence ID" value="NZ_BMFK01000001.1"/>
</dbReference>
<reference evidence="5" key="2">
    <citation type="submission" date="2020-09" db="EMBL/GenBank/DDBJ databases">
        <authorList>
            <person name="Sun Q."/>
            <person name="Zhou Y."/>
        </authorList>
    </citation>
    <scope>NUCLEOTIDE SEQUENCE</scope>
    <source>
        <strain evidence="5">CGMCC 1.12698</strain>
    </source>
</reference>
<dbReference type="Gene3D" id="3.40.50.2000">
    <property type="entry name" value="Glycogen Phosphorylase B"/>
    <property type="match status" value="2"/>
</dbReference>
<dbReference type="SUPFAM" id="SSF53756">
    <property type="entry name" value="UDP-Glycosyltransferase/glycogen phosphorylase"/>
    <property type="match status" value="1"/>
</dbReference>
<keyword evidence="2" id="KW-0808">Transferase</keyword>
<feature type="domain" description="Glycosyl transferase family 1" evidence="4">
    <location>
        <begin position="246"/>
        <end position="409"/>
    </location>
</feature>
<dbReference type="InterPro" id="IPR001296">
    <property type="entry name" value="Glyco_trans_1"/>
</dbReference>
<comment type="caution">
    <text evidence="5">The sequence shown here is derived from an EMBL/GenBank/DDBJ whole genome shotgun (WGS) entry which is preliminary data.</text>
</comment>
<name>A0A917EKL6_9BACI</name>
<keyword evidence="1" id="KW-0328">Glycosyltransferase</keyword>
<dbReference type="PANTHER" id="PTHR12526">
    <property type="entry name" value="GLYCOSYLTRANSFERASE"/>
    <property type="match status" value="1"/>
</dbReference>
<dbReference type="EMBL" id="BMFK01000001">
    <property type="protein sequence ID" value="GGE55411.1"/>
    <property type="molecule type" value="Genomic_DNA"/>
</dbReference>
<accession>A0A917EKL6</accession>
<keyword evidence="6" id="KW-1185">Reference proteome</keyword>
<evidence type="ECO:0000256" key="2">
    <source>
        <dbReference type="ARBA" id="ARBA00022679"/>
    </source>
</evidence>
<organism evidence="5 6">
    <name type="scientific">Priestia taiwanensis</name>
    <dbReference type="NCBI Taxonomy" id="1347902"/>
    <lineage>
        <taxon>Bacteria</taxon>
        <taxon>Bacillati</taxon>
        <taxon>Bacillota</taxon>
        <taxon>Bacilli</taxon>
        <taxon>Bacillales</taxon>
        <taxon>Bacillaceae</taxon>
        <taxon>Priestia</taxon>
    </lineage>
</organism>
<dbReference type="Pfam" id="PF00534">
    <property type="entry name" value="Glycos_transf_1"/>
    <property type="match status" value="1"/>
</dbReference>
<evidence type="ECO:0000256" key="3">
    <source>
        <dbReference type="SAM" id="Phobius"/>
    </source>
</evidence>
<keyword evidence="3" id="KW-0472">Membrane</keyword>
<dbReference type="AlphaFoldDB" id="A0A917EKL6"/>
<reference evidence="5" key="1">
    <citation type="journal article" date="2014" name="Int. J. Syst. Evol. Microbiol.">
        <title>Complete genome sequence of Corynebacterium casei LMG S-19264T (=DSM 44701T), isolated from a smear-ripened cheese.</title>
        <authorList>
            <consortium name="US DOE Joint Genome Institute (JGI-PGF)"/>
            <person name="Walter F."/>
            <person name="Albersmeier A."/>
            <person name="Kalinowski J."/>
            <person name="Ruckert C."/>
        </authorList>
    </citation>
    <scope>NUCLEOTIDE SEQUENCE</scope>
    <source>
        <strain evidence="5">CGMCC 1.12698</strain>
    </source>
</reference>
<dbReference type="Proteomes" id="UP000605259">
    <property type="component" value="Unassembled WGS sequence"/>
</dbReference>
<proteinExistence type="predicted"/>
<dbReference type="PANTHER" id="PTHR12526:SF629">
    <property type="entry name" value="TEICHURONIC ACID BIOSYNTHESIS GLYCOSYLTRANSFERASE TUAH-RELATED"/>
    <property type="match status" value="1"/>
</dbReference>
<gene>
    <name evidence="5" type="ORF">GCM10007140_02230</name>
</gene>
<evidence type="ECO:0000256" key="1">
    <source>
        <dbReference type="ARBA" id="ARBA00022676"/>
    </source>
</evidence>
<evidence type="ECO:0000259" key="4">
    <source>
        <dbReference type="Pfam" id="PF00534"/>
    </source>
</evidence>
<dbReference type="GO" id="GO:0016757">
    <property type="term" value="F:glycosyltransferase activity"/>
    <property type="evidence" value="ECO:0007669"/>
    <property type="project" value="UniProtKB-KW"/>
</dbReference>
<feature type="transmembrane region" description="Helical" evidence="3">
    <location>
        <begin position="88"/>
        <end position="115"/>
    </location>
</feature>
<keyword evidence="3" id="KW-1133">Transmembrane helix</keyword>
<evidence type="ECO:0000313" key="5">
    <source>
        <dbReference type="EMBL" id="GGE55411.1"/>
    </source>
</evidence>
<sequence length="435" mass="49979">MTKKVCMFVWNHFTNDARVLRECSALAEAGYEVDLIAIHDRKNPDLARKEVREEGFTVTRVHNTFPTGIGKVLGLSAKMKQFVTKNSYTLFLSFFLLAFALWFMPIVTVVAGLLFGTLATQKARTFLVRAYIAIQMVVQGMRKNYDIYHSNDLNTLPQGLVCAKLLRLRRKKLVYDSHEVQTSRTGYNSSMYGKMEAFYIKFTDIMINENHTRAKYTEELYGMYPEVVHNYPFVSRPEENDVVNLHEMLNISKEEPILLYQGGIQVGRGLDKLVQAAPHFKRGTLVFIGDGRIKPELEKMVADLGLQEKVKFISKVPIHELLHYTRNAYVGFQVLNNICFNHYSASSNKLFEYMMSGVPVIACSFPEIQRVVEKENVGLCVDSHDPASIAEGVNHLLDHPELREQMRENCFMAREKYNWEHEKHVLLAIYEKVSA</sequence>
<keyword evidence="3" id="KW-0812">Transmembrane</keyword>
<evidence type="ECO:0000313" key="6">
    <source>
        <dbReference type="Proteomes" id="UP000605259"/>
    </source>
</evidence>